<sequence length="134" mass="15700">MKLIAQNEIAALGASLRQIDQRLLNQTLEEGITRVWYQGGEPYFDVFVELLHGRIQWFQFTLRGKSISWSQQICSWQTGMTNELRPDDITFYPASKFIESDQRIDLEFVELARKILQTRAGEEIFDKMLALFNH</sequence>
<dbReference type="EMBL" id="JAAHFQ010000153">
    <property type="protein sequence ID" value="NER27957.1"/>
    <property type="molecule type" value="Genomic_DNA"/>
</dbReference>
<reference evidence="1" key="1">
    <citation type="submission" date="2019-11" db="EMBL/GenBank/DDBJ databases">
        <title>Genomic insights into an expanded diversity of filamentous marine cyanobacteria reveals the extraordinary biosynthetic potential of Moorea and Okeania.</title>
        <authorList>
            <person name="Ferreira Leao T."/>
            <person name="Wang M."/>
            <person name="Moss N."/>
            <person name="Da Silva R."/>
            <person name="Sanders J."/>
            <person name="Nurk S."/>
            <person name="Gurevich A."/>
            <person name="Humphrey G."/>
            <person name="Reher R."/>
            <person name="Zhu Q."/>
            <person name="Belda-Ferre P."/>
            <person name="Glukhov E."/>
            <person name="Rex R."/>
            <person name="Dorrestein P.C."/>
            <person name="Knight R."/>
            <person name="Pevzner P."/>
            <person name="Gerwick W.H."/>
            <person name="Gerwick L."/>
        </authorList>
    </citation>
    <scope>NUCLEOTIDE SEQUENCE</scope>
    <source>
        <strain evidence="1">SIO1C4</strain>
    </source>
</reference>
<accession>A0A6B3N8K0</accession>
<name>A0A6B3N8K0_9CYAN</name>
<organism evidence="1">
    <name type="scientific">Symploca sp. SIO1C4</name>
    <dbReference type="NCBI Taxonomy" id="2607765"/>
    <lineage>
        <taxon>Bacteria</taxon>
        <taxon>Bacillati</taxon>
        <taxon>Cyanobacteriota</taxon>
        <taxon>Cyanophyceae</taxon>
        <taxon>Coleofasciculales</taxon>
        <taxon>Coleofasciculaceae</taxon>
        <taxon>Symploca</taxon>
    </lineage>
</organism>
<comment type="caution">
    <text evidence="1">The sequence shown here is derived from an EMBL/GenBank/DDBJ whole genome shotgun (WGS) entry which is preliminary data.</text>
</comment>
<gene>
    <name evidence="1" type="ORF">F6J89_10045</name>
</gene>
<protein>
    <submittedName>
        <fullName evidence="1">Uncharacterized protein</fullName>
    </submittedName>
</protein>
<proteinExistence type="predicted"/>
<dbReference type="AlphaFoldDB" id="A0A6B3N8K0"/>
<evidence type="ECO:0000313" key="1">
    <source>
        <dbReference type="EMBL" id="NER27957.1"/>
    </source>
</evidence>